<feature type="domain" description="Ras-GEF" evidence="4">
    <location>
        <begin position="1600"/>
        <end position="1848"/>
    </location>
</feature>
<feature type="compositionally biased region" description="Polar residues" evidence="3">
    <location>
        <begin position="600"/>
        <end position="610"/>
    </location>
</feature>
<dbReference type="Proteomes" id="UP001265746">
    <property type="component" value="Unassembled WGS sequence"/>
</dbReference>
<dbReference type="Pfam" id="PF00617">
    <property type="entry name" value="RasGEF"/>
    <property type="match status" value="1"/>
</dbReference>
<feature type="compositionally biased region" description="Basic and acidic residues" evidence="3">
    <location>
        <begin position="1039"/>
        <end position="1048"/>
    </location>
</feature>
<dbReference type="Gene3D" id="1.20.870.10">
    <property type="entry name" value="Son of sevenless (SoS) protein Chain: S domain 1"/>
    <property type="match status" value="1"/>
</dbReference>
<feature type="compositionally biased region" description="Polar residues" evidence="3">
    <location>
        <begin position="819"/>
        <end position="831"/>
    </location>
</feature>
<evidence type="ECO:0000256" key="3">
    <source>
        <dbReference type="SAM" id="MobiDB-lite"/>
    </source>
</evidence>
<feature type="compositionally biased region" description="Basic and acidic residues" evidence="3">
    <location>
        <begin position="1398"/>
        <end position="1424"/>
    </location>
</feature>
<evidence type="ECO:0000256" key="1">
    <source>
        <dbReference type="ARBA" id="ARBA00022658"/>
    </source>
</evidence>
<feature type="region of interest" description="Disordered" evidence="3">
    <location>
        <begin position="1"/>
        <end position="143"/>
    </location>
</feature>
<dbReference type="PANTHER" id="PTHR23113:SF363">
    <property type="entry name" value="PROTEIN SON OF SEVENLESS"/>
    <property type="match status" value="1"/>
</dbReference>
<feature type="compositionally biased region" description="Basic and acidic residues" evidence="3">
    <location>
        <begin position="105"/>
        <end position="130"/>
    </location>
</feature>
<feature type="region of interest" description="Disordered" evidence="3">
    <location>
        <begin position="1064"/>
        <end position="1090"/>
    </location>
</feature>
<dbReference type="InterPro" id="IPR036964">
    <property type="entry name" value="RASGEF_cat_dom_sf"/>
</dbReference>
<dbReference type="PROSITE" id="PS50009">
    <property type="entry name" value="RASGEF_CAT"/>
    <property type="match status" value="1"/>
</dbReference>
<dbReference type="EMBL" id="JAUJFL010000002">
    <property type="protein sequence ID" value="KAK2610177.1"/>
    <property type="molecule type" value="Genomic_DNA"/>
</dbReference>
<gene>
    <name evidence="6" type="ORF">N8I77_003630</name>
</gene>
<dbReference type="GO" id="GO:0007265">
    <property type="term" value="P:Ras protein signal transduction"/>
    <property type="evidence" value="ECO:0007669"/>
    <property type="project" value="TreeGrafter"/>
</dbReference>
<evidence type="ECO:0000313" key="7">
    <source>
        <dbReference type="Proteomes" id="UP001265746"/>
    </source>
</evidence>
<accession>A0AAD9W555</accession>
<feature type="compositionally biased region" description="Polar residues" evidence="3">
    <location>
        <begin position="649"/>
        <end position="676"/>
    </location>
</feature>
<keyword evidence="1 2" id="KW-0344">Guanine-nucleotide releasing factor</keyword>
<feature type="region of interest" description="Disordered" evidence="3">
    <location>
        <begin position="318"/>
        <end position="338"/>
    </location>
</feature>
<feature type="region of interest" description="Disordered" evidence="3">
    <location>
        <begin position="554"/>
        <end position="573"/>
    </location>
</feature>
<dbReference type="SUPFAM" id="SSF48366">
    <property type="entry name" value="Ras GEF"/>
    <property type="match status" value="1"/>
</dbReference>
<dbReference type="Pfam" id="PF00618">
    <property type="entry name" value="RasGEF_N"/>
    <property type="match status" value="1"/>
</dbReference>
<reference evidence="6" key="1">
    <citation type="submission" date="2023-06" db="EMBL/GenBank/DDBJ databases">
        <authorList>
            <person name="Noh H."/>
        </authorList>
    </citation>
    <scope>NUCLEOTIDE SEQUENCE</scope>
    <source>
        <strain evidence="6">DUCC20226</strain>
    </source>
</reference>
<feature type="domain" description="N-terminal Ras-GEF" evidence="5">
    <location>
        <begin position="414"/>
        <end position="538"/>
    </location>
</feature>
<sequence length="1851" mass="204018">MTSQEMEPDHDPPLLPLQGPRIMPTAGIKSSPRQQARRPPHSSYQKKDVARAPVFLRPAPRDATKRTRPVPPRRAPDQSAPMISGNKPRTRTMPTQKINPLLPVTERKSQEEKAGSRRPRKNSDVDRWDITPDGGSAGREGRQFTVANVGNNGRIYLRPTVRPAHQRHPQPQFVFPMTPPQTAGLGAPVTEDQKRESALGIGQLQGSQWTPSLVPSTPTTALLRSYLDDRKASLVTHRRTQSDSTIHESRSSVARESDPGAFKIVVTQPGEEQRPKTLEDLDANTSPFLEISIPSWKLGTPRFSVKGTPFIRGSSYAPTEDIRSSNQSFMNRSGGMTPRFTSSMVSRRPGSVIGAPSHLSTSQRPAWLGSGLSPHDATRAKYMSSHVSIEPAMFDSLTFKPACDNPAIVRYSSLTGAVTAATPPRLVAEITSPTFLDYELLSDFFLTFRAYLSPMDLLKMLFSRMRWALMRDGEVGVVVRVRTFVALRHWILNYFVDDFVCEYEMRTNFCRLLNSLTNDVSQDSKGLRVQLKILAELKKCWRRVCAQFWDGPESEASLPPEAPIAPGGIPGHRNPSLDPEFWQRYLDNGPPTLDNILAPLTSNPPDSDTSFYRDVARAGGGGNDFGQDQRPATPENQIDKRNTAEEAQVSPTSISSGDIVSCSFPTRTLKSSSPGSNHHPLGAHPVDPSSVYNMEPIATTPRALMGKRLRPQQSHKRNGSLSDSLREHNNTTLEQLLQQNTETLLSLPYAGSLVRGNVMPPGQAFVEIVSPTSTNGASRQTTVFQPFPDDSEIDKATASAMSGQGMRKLIGGVRRALSTRGQDVSPTQGNFNIAPIGPRGVTTNRLPGTAIVPQARPRASSMRPVVRIDVLGAEIVEDFKRVIREDAAAEAALQSFHGSIPSTPTTVRAPGENGEYSVPHMESLRQADPQDGTRPFSDGGVTAGSKSILIIDDTLRVPNEFPAMTGALPAFTQSVEDFAESFMPQGGADPTPPSTPPGGITDTPRRSSYLLGQHALRSTKSTDALPPFVPDLDTLAGEQSHRRSDDMGRPSLDARLSSSEFLRQSLSRPPLSGVRGHGRHRSSRSLRSNGTMSLRKYASFHSGMGLHSTIRSFDATTYSDRASIEQSSVPPPLRVLRRRPGGDLRAVNRVGDLDQHVLRKSRSLGSLTTYTDSLRTSFIQSPAVTRGSMGLMDTVNSDFSRNRSEAFSLGVIAEKPKRRISLLSTSSSRPIMRPSFEAEAQKLANIPDDEDDGGVESALLKLEGRYERRPFKLSLDPTSTAMLNLENLTRNSPGPEDGPDSKAEKRKHRQEHIGEEGVMAPAPPAESSADASDSSSLRVPEKGRSLRDEVASFLSDGSDGSYLSIPLLQREVVDDVHRSRAEWTNQSILQDPEDGTSADERDAGKEHGSYEFVKKSESIEKIKPGDTMPTPKQHDKTRDSSQSFLDIESSEDELSSELSDNPAEDDEELDAFPSLRRGATLTKIQTNHTAKSCKTFGTQTKHTVSVASPTSATVQTYEVSPVTADVPELHSAQIWGQDKQRKPLPPTPDYTPTFGQPTQPLKSPPNPASANEASRNAATAVEQEKARKYSAHLPFILAFDSEILAQQFTLIEKDALNEIDWKELIEMRWKNAENNDCRSWVQFLRDTDARGVEVVIARFNIVVKWAVSEIVLTQNMEERARCIIKYIHIAAHCRRYRNFATMSQIAIALTSGEVERLSQTWRMVPPHDMRTLRELEALISPTRNFYALRSEMEGGGLTIHEMGCIPFVGIYTHDLIFNAQRPSEIASSPTTAPLVNFERCRIAAGVVKTLLRLLEASTAYAFQPIEGITERCLWMSALSDEEIRRRSQQLQ</sequence>
<dbReference type="InterPro" id="IPR001895">
    <property type="entry name" value="RASGEF_cat_dom"/>
</dbReference>
<dbReference type="InterPro" id="IPR023578">
    <property type="entry name" value="Ras_GEF_dom_sf"/>
</dbReference>
<feature type="region of interest" description="Disordered" evidence="3">
    <location>
        <begin position="895"/>
        <end position="917"/>
    </location>
</feature>
<dbReference type="PANTHER" id="PTHR23113">
    <property type="entry name" value="GUANINE NUCLEOTIDE EXCHANGE FACTOR"/>
    <property type="match status" value="1"/>
</dbReference>
<proteinExistence type="predicted"/>
<dbReference type="SMART" id="SM00229">
    <property type="entry name" value="RasGEFN"/>
    <property type="match status" value="1"/>
</dbReference>
<keyword evidence="7" id="KW-1185">Reference proteome</keyword>
<feature type="region of interest" description="Disordered" evidence="3">
    <location>
        <begin position="819"/>
        <end position="840"/>
    </location>
</feature>
<feature type="region of interest" description="Disordered" evidence="3">
    <location>
        <begin position="982"/>
        <end position="1006"/>
    </location>
</feature>
<feature type="region of interest" description="Disordered" evidence="3">
    <location>
        <begin position="1020"/>
        <end position="1052"/>
    </location>
</feature>
<feature type="region of interest" description="Disordered" evidence="3">
    <location>
        <begin position="600"/>
        <end position="725"/>
    </location>
</feature>
<comment type="caution">
    <text evidence="6">The sequence shown here is derived from an EMBL/GenBank/DDBJ whole genome shotgun (WGS) entry which is preliminary data.</text>
</comment>
<evidence type="ECO:0000313" key="6">
    <source>
        <dbReference type="EMBL" id="KAK2610177.1"/>
    </source>
</evidence>
<dbReference type="GO" id="GO:0005886">
    <property type="term" value="C:plasma membrane"/>
    <property type="evidence" value="ECO:0007669"/>
    <property type="project" value="TreeGrafter"/>
</dbReference>
<dbReference type="InterPro" id="IPR000651">
    <property type="entry name" value="Ras-like_Gua-exchang_fac_N"/>
</dbReference>
<protein>
    <recommendedName>
        <fullName evidence="8">Guanine nucleotide exchange factor LTE1</fullName>
    </recommendedName>
</protein>
<feature type="region of interest" description="Disordered" evidence="3">
    <location>
        <begin position="1381"/>
        <end position="1487"/>
    </location>
</feature>
<dbReference type="PROSITE" id="PS50212">
    <property type="entry name" value="RASGEF_NTER"/>
    <property type="match status" value="1"/>
</dbReference>
<feature type="compositionally biased region" description="Polar residues" evidence="3">
    <location>
        <begin position="1568"/>
        <end position="1577"/>
    </location>
</feature>
<feature type="compositionally biased region" description="Basic residues" evidence="3">
    <location>
        <begin position="705"/>
        <end position="718"/>
    </location>
</feature>
<feature type="region of interest" description="Disordered" evidence="3">
    <location>
        <begin position="1533"/>
        <end position="1581"/>
    </location>
</feature>
<feature type="compositionally biased region" description="Low complexity" evidence="3">
    <location>
        <begin position="554"/>
        <end position="567"/>
    </location>
</feature>
<dbReference type="InterPro" id="IPR008937">
    <property type="entry name" value="Ras-like_GEF"/>
</dbReference>
<dbReference type="CDD" id="cd06224">
    <property type="entry name" value="REM"/>
    <property type="match status" value="1"/>
</dbReference>
<feature type="region of interest" description="Disordered" evidence="3">
    <location>
        <begin position="1286"/>
        <end position="1346"/>
    </location>
</feature>
<feature type="compositionally biased region" description="Basic and acidic residues" evidence="3">
    <location>
        <begin position="245"/>
        <end position="256"/>
    </location>
</feature>
<evidence type="ECO:0008006" key="8">
    <source>
        <dbReference type="Google" id="ProtNLM"/>
    </source>
</evidence>
<dbReference type="SMART" id="SM00147">
    <property type="entry name" value="RasGEF"/>
    <property type="match status" value="1"/>
</dbReference>
<organism evidence="6 7">
    <name type="scientific">Phomopsis amygdali</name>
    <name type="common">Fusicoccum amygdali</name>
    <dbReference type="NCBI Taxonomy" id="1214568"/>
    <lineage>
        <taxon>Eukaryota</taxon>
        <taxon>Fungi</taxon>
        <taxon>Dikarya</taxon>
        <taxon>Ascomycota</taxon>
        <taxon>Pezizomycotina</taxon>
        <taxon>Sordariomycetes</taxon>
        <taxon>Sordariomycetidae</taxon>
        <taxon>Diaporthales</taxon>
        <taxon>Diaporthaceae</taxon>
        <taxon>Diaporthe</taxon>
    </lineage>
</organism>
<name>A0AAD9W555_PHOAM</name>
<evidence type="ECO:0000259" key="4">
    <source>
        <dbReference type="PROSITE" id="PS50009"/>
    </source>
</evidence>
<feature type="region of interest" description="Disordered" evidence="3">
    <location>
        <begin position="234"/>
        <end position="256"/>
    </location>
</feature>
<evidence type="ECO:0000259" key="5">
    <source>
        <dbReference type="PROSITE" id="PS50212"/>
    </source>
</evidence>
<dbReference type="GO" id="GO:0005085">
    <property type="term" value="F:guanyl-nucleotide exchange factor activity"/>
    <property type="evidence" value="ECO:0007669"/>
    <property type="project" value="UniProtKB-KW"/>
</dbReference>
<feature type="compositionally biased region" description="Low complexity" evidence="3">
    <location>
        <begin position="1325"/>
        <end position="1336"/>
    </location>
</feature>
<feature type="compositionally biased region" description="Polar residues" evidence="3">
    <location>
        <begin position="896"/>
        <end position="906"/>
    </location>
</feature>
<evidence type="ECO:0000256" key="2">
    <source>
        <dbReference type="PROSITE-ProRule" id="PRU00168"/>
    </source>
</evidence>
<dbReference type="Gene3D" id="1.10.840.10">
    <property type="entry name" value="Ras guanine-nucleotide exchange factors catalytic domain"/>
    <property type="match status" value="1"/>
</dbReference>